<evidence type="ECO:0000313" key="3">
    <source>
        <dbReference type="Proteomes" id="UP000006727"/>
    </source>
</evidence>
<dbReference type="Gramene" id="Pp3c2_4190V3.2">
    <property type="protein sequence ID" value="PAC:32933129.CDS.1"/>
    <property type="gene ID" value="Pp3c2_4190"/>
</dbReference>
<accession>A0A2K1L040</accession>
<dbReference type="EnsemblPlants" id="Pp3c2_4190V3.2">
    <property type="protein sequence ID" value="PAC:32933129.CDS.1"/>
    <property type="gene ID" value="Pp3c2_4190"/>
</dbReference>
<reference evidence="1 3" key="1">
    <citation type="journal article" date="2008" name="Science">
        <title>The Physcomitrella genome reveals evolutionary insights into the conquest of land by plants.</title>
        <authorList>
            <person name="Rensing S."/>
            <person name="Lang D."/>
            <person name="Zimmer A."/>
            <person name="Terry A."/>
            <person name="Salamov A."/>
            <person name="Shapiro H."/>
            <person name="Nishiyama T."/>
            <person name="Perroud P.-F."/>
            <person name="Lindquist E."/>
            <person name="Kamisugi Y."/>
            <person name="Tanahashi T."/>
            <person name="Sakakibara K."/>
            <person name="Fujita T."/>
            <person name="Oishi K."/>
            <person name="Shin-I T."/>
            <person name="Kuroki Y."/>
            <person name="Toyoda A."/>
            <person name="Suzuki Y."/>
            <person name="Hashimoto A."/>
            <person name="Yamaguchi K."/>
            <person name="Sugano A."/>
            <person name="Kohara Y."/>
            <person name="Fujiyama A."/>
            <person name="Anterola A."/>
            <person name="Aoki S."/>
            <person name="Ashton N."/>
            <person name="Barbazuk W.B."/>
            <person name="Barker E."/>
            <person name="Bennetzen J."/>
            <person name="Bezanilla M."/>
            <person name="Blankenship R."/>
            <person name="Cho S.H."/>
            <person name="Dutcher S."/>
            <person name="Estelle M."/>
            <person name="Fawcett J.A."/>
            <person name="Gundlach H."/>
            <person name="Hanada K."/>
            <person name="Heyl A."/>
            <person name="Hicks K.A."/>
            <person name="Hugh J."/>
            <person name="Lohr M."/>
            <person name="Mayer K."/>
            <person name="Melkozernov A."/>
            <person name="Murata T."/>
            <person name="Nelson D."/>
            <person name="Pils B."/>
            <person name="Prigge M."/>
            <person name="Reiss B."/>
            <person name="Renner T."/>
            <person name="Rombauts S."/>
            <person name="Rushton P."/>
            <person name="Sanderfoot A."/>
            <person name="Schween G."/>
            <person name="Shiu S.-H."/>
            <person name="Stueber K."/>
            <person name="Theodoulou F.L."/>
            <person name="Tu H."/>
            <person name="Van de Peer Y."/>
            <person name="Verrier P.J."/>
            <person name="Waters E."/>
            <person name="Wood A."/>
            <person name="Yang L."/>
            <person name="Cove D."/>
            <person name="Cuming A."/>
            <person name="Hasebe M."/>
            <person name="Lucas S."/>
            <person name="Mishler D.B."/>
            <person name="Reski R."/>
            <person name="Grigoriev I."/>
            <person name="Quatrano R.S."/>
            <person name="Boore J.L."/>
        </authorList>
    </citation>
    <scope>NUCLEOTIDE SEQUENCE [LARGE SCALE GENOMIC DNA]</scope>
    <source>
        <strain evidence="2 3">cv. Gransden 2004</strain>
    </source>
</reference>
<name>A0A2K1L040_PHYPA</name>
<reference evidence="2" key="3">
    <citation type="submission" date="2020-12" db="UniProtKB">
        <authorList>
            <consortium name="EnsemblPlants"/>
        </authorList>
    </citation>
    <scope>IDENTIFICATION</scope>
</reference>
<dbReference type="Proteomes" id="UP000006727">
    <property type="component" value="Chromosome 2"/>
</dbReference>
<sequence length="70" mass="7896">MAGPGFPIPVHRVAHHSAQPSPLPASLPLRCVPPIAMSRRDFPPHILRCPFSSRLIHSWRSLRPIWSCQQ</sequence>
<evidence type="ECO:0000313" key="1">
    <source>
        <dbReference type="EMBL" id="PNR59397.1"/>
    </source>
</evidence>
<dbReference type="EnsemblPlants" id="Pp3c2_4190V3.1">
    <property type="protein sequence ID" value="PAC:32933128.CDS.1"/>
    <property type="gene ID" value="Pp3c2_4190"/>
</dbReference>
<organism evidence="1">
    <name type="scientific">Physcomitrium patens</name>
    <name type="common">Spreading-leaved earth moss</name>
    <name type="synonym">Physcomitrella patens</name>
    <dbReference type="NCBI Taxonomy" id="3218"/>
    <lineage>
        <taxon>Eukaryota</taxon>
        <taxon>Viridiplantae</taxon>
        <taxon>Streptophyta</taxon>
        <taxon>Embryophyta</taxon>
        <taxon>Bryophyta</taxon>
        <taxon>Bryophytina</taxon>
        <taxon>Bryopsida</taxon>
        <taxon>Funariidae</taxon>
        <taxon>Funariales</taxon>
        <taxon>Funariaceae</taxon>
        <taxon>Physcomitrium</taxon>
    </lineage>
</organism>
<evidence type="ECO:0000313" key="2">
    <source>
        <dbReference type="EnsemblPlants" id="PAC:32933128.CDS.1"/>
    </source>
</evidence>
<dbReference type="Gramene" id="Pp3c2_4190V3.1">
    <property type="protein sequence ID" value="PAC:32933128.CDS.1"/>
    <property type="gene ID" value="Pp3c2_4190"/>
</dbReference>
<dbReference type="InParanoid" id="A0A2K1L040"/>
<protein>
    <submittedName>
        <fullName evidence="1 2">Uncharacterized protein</fullName>
    </submittedName>
</protein>
<dbReference type="AlphaFoldDB" id="A0A2K1L040"/>
<gene>
    <name evidence="1" type="ORF">PHYPA_002188</name>
</gene>
<keyword evidence="3" id="KW-1185">Reference proteome</keyword>
<reference evidence="1 3" key="2">
    <citation type="journal article" date="2018" name="Plant J.">
        <title>The Physcomitrella patens chromosome-scale assembly reveals moss genome structure and evolution.</title>
        <authorList>
            <person name="Lang D."/>
            <person name="Ullrich K.K."/>
            <person name="Murat F."/>
            <person name="Fuchs J."/>
            <person name="Jenkins J."/>
            <person name="Haas F.B."/>
            <person name="Piednoel M."/>
            <person name="Gundlach H."/>
            <person name="Van Bel M."/>
            <person name="Meyberg R."/>
            <person name="Vives C."/>
            <person name="Morata J."/>
            <person name="Symeonidi A."/>
            <person name="Hiss M."/>
            <person name="Muchero W."/>
            <person name="Kamisugi Y."/>
            <person name="Saleh O."/>
            <person name="Blanc G."/>
            <person name="Decker E.L."/>
            <person name="van Gessel N."/>
            <person name="Grimwood J."/>
            <person name="Hayes R.D."/>
            <person name="Graham S.W."/>
            <person name="Gunter L.E."/>
            <person name="McDaniel S.F."/>
            <person name="Hoernstein S.N.W."/>
            <person name="Larsson A."/>
            <person name="Li F.W."/>
            <person name="Perroud P.F."/>
            <person name="Phillips J."/>
            <person name="Ranjan P."/>
            <person name="Rokshar D.S."/>
            <person name="Rothfels C.J."/>
            <person name="Schneider L."/>
            <person name="Shu S."/>
            <person name="Stevenson D.W."/>
            <person name="Thummler F."/>
            <person name="Tillich M."/>
            <person name="Villarreal Aguilar J.C."/>
            <person name="Widiez T."/>
            <person name="Wong G.K."/>
            <person name="Wymore A."/>
            <person name="Zhang Y."/>
            <person name="Zimmer A.D."/>
            <person name="Quatrano R.S."/>
            <person name="Mayer K.F.X."/>
            <person name="Goodstein D."/>
            <person name="Casacuberta J.M."/>
            <person name="Vandepoele K."/>
            <person name="Reski R."/>
            <person name="Cuming A.C."/>
            <person name="Tuskan G.A."/>
            <person name="Maumus F."/>
            <person name="Salse J."/>
            <person name="Schmutz J."/>
            <person name="Rensing S.A."/>
        </authorList>
    </citation>
    <scope>NUCLEOTIDE SEQUENCE [LARGE SCALE GENOMIC DNA]</scope>
    <source>
        <strain evidence="2 3">cv. Gransden 2004</strain>
    </source>
</reference>
<proteinExistence type="predicted"/>
<dbReference type="EMBL" id="ABEU02000002">
    <property type="protein sequence ID" value="PNR59397.1"/>
    <property type="molecule type" value="Genomic_DNA"/>
</dbReference>